<keyword evidence="2" id="KW-1185">Reference proteome</keyword>
<gene>
    <name evidence="1" type="ORF">GCM10011607_24010</name>
</gene>
<dbReference type="Pfam" id="PF12977">
    <property type="entry name" value="DUF3861"/>
    <property type="match status" value="1"/>
</dbReference>
<dbReference type="RefSeq" id="WP_188739602.1">
    <property type="nucleotide sequence ID" value="NZ_BMII01000019.1"/>
</dbReference>
<accession>A0ABQ1JBX6</accession>
<organism evidence="1 2">
    <name type="scientific">Shewanella inventionis</name>
    <dbReference type="NCBI Taxonomy" id="1738770"/>
    <lineage>
        <taxon>Bacteria</taxon>
        <taxon>Pseudomonadati</taxon>
        <taxon>Pseudomonadota</taxon>
        <taxon>Gammaproteobacteria</taxon>
        <taxon>Alteromonadales</taxon>
        <taxon>Shewanellaceae</taxon>
        <taxon>Shewanella</taxon>
    </lineage>
</organism>
<evidence type="ECO:0000313" key="1">
    <source>
        <dbReference type="EMBL" id="GGB62493.1"/>
    </source>
</evidence>
<evidence type="ECO:0000313" key="2">
    <source>
        <dbReference type="Proteomes" id="UP000617555"/>
    </source>
</evidence>
<dbReference type="InterPro" id="IPR024476">
    <property type="entry name" value="DUF3861"/>
</dbReference>
<sequence>MSKDNQYRITVEHLDDTQQCLQQLQFEFQDREDLFKLVENLKIGSELPDREAARLSVALRLLGPLMIQNRKHPIFVEFMPHFKTFMQNLKTTIKSALITNQNK</sequence>
<dbReference type="InterPro" id="IPR038194">
    <property type="entry name" value="DUF3861_sf"/>
</dbReference>
<protein>
    <recommendedName>
        <fullName evidence="3">DUF3861 family protein</fullName>
    </recommendedName>
</protein>
<dbReference type="Gene3D" id="3.10.20.850">
    <property type="entry name" value="Protein of unknown function DUF3861"/>
    <property type="match status" value="1"/>
</dbReference>
<dbReference type="EMBL" id="BMII01000019">
    <property type="protein sequence ID" value="GGB62493.1"/>
    <property type="molecule type" value="Genomic_DNA"/>
</dbReference>
<name>A0ABQ1JBX6_9GAMM</name>
<dbReference type="Proteomes" id="UP000617555">
    <property type="component" value="Unassembled WGS sequence"/>
</dbReference>
<reference evidence="2" key="1">
    <citation type="journal article" date="2019" name="Int. J. Syst. Evol. Microbiol.">
        <title>The Global Catalogue of Microorganisms (GCM) 10K type strain sequencing project: providing services to taxonomists for standard genome sequencing and annotation.</title>
        <authorList>
            <consortium name="The Broad Institute Genomics Platform"/>
            <consortium name="The Broad Institute Genome Sequencing Center for Infectious Disease"/>
            <person name="Wu L."/>
            <person name="Ma J."/>
        </authorList>
    </citation>
    <scope>NUCLEOTIDE SEQUENCE [LARGE SCALE GENOMIC DNA]</scope>
    <source>
        <strain evidence="2">CGMCC 1.15339</strain>
    </source>
</reference>
<proteinExistence type="predicted"/>
<evidence type="ECO:0008006" key="3">
    <source>
        <dbReference type="Google" id="ProtNLM"/>
    </source>
</evidence>
<comment type="caution">
    <text evidence="1">The sequence shown here is derived from an EMBL/GenBank/DDBJ whole genome shotgun (WGS) entry which is preliminary data.</text>
</comment>